<evidence type="ECO:0000259" key="13">
    <source>
        <dbReference type="PROSITE" id="PS50908"/>
    </source>
</evidence>
<evidence type="ECO:0000256" key="4">
    <source>
        <dbReference type="ARBA" id="ARBA00022679"/>
    </source>
</evidence>
<dbReference type="PANTHER" id="PTHR11685">
    <property type="entry name" value="RBR FAMILY RING FINGER AND IBR DOMAIN-CONTAINING"/>
    <property type="match status" value="1"/>
</dbReference>
<dbReference type="AlphaFoldDB" id="A0A167Z7J9"/>
<keyword evidence="8" id="KW-0833">Ubl conjugation pathway</keyword>
<evidence type="ECO:0000256" key="9">
    <source>
        <dbReference type="ARBA" id="ARBA00022833"/>
    </source>
</evidence>
<dbReference type="InterPro" id="IPR047548">
    <property type="entry name" value="Rcat_RBR_RNF14"/>
</dbReference>
<evidence type="ECO:0000313" key="16">
    <source>
        <dbReference type="Proteomes" id="UP000242877"/>
    </source>
</evidence>
<feature type="domain" description="RING-type" evidence="12">
    <location>
        <begin position="190"/>
        <end position="224"/>
    </location>
</feature>
<dbReference type="Gene3D" id="1.20.120.1750">
    <property type="match status" value="1"/>
</dbReference>
<dbReference type="InterPro" id="IPR013083">
    <property type="entry name" value="Znf_RING/FYVE/PHD"/>
</dbReference>
<dbReference type="SMART" id="SM00647">
    <property type="entry name" value="IBR"/>
    <property type="match status" value="2"/>
</dbReference>
<dbReference type="InterPro" id="IPR031127">
    <property type="entry name" value="E3_UB_ligase_RBR"/>
</dbReference>
<keyword evidence="16" id="KW-1185">Reference proteome</keyword>
<dbReference type="EMBL" id="AZGZ01000011">
    <property type="protein sequence ID" value="KZZ92279.1"/>
    <property type="molecule type" value="Genomic_DNA"/>
</dbReference>
<protein>
    <recommendedName>
        <fullName evidence="3">RBR-type E3 ubiquitin transferase</fullName>
        <ecNumber evidence="3">2.3.2.31</ecNumber>
    </recommendedName>
</protein>
<dbReference type="InterPro" id="IPR017907">
    <property type="entry name" value="Znf_RING_CS"/>
</dbReference>
<dbReference type="Proteomes" id="UP000242877">
    <property type="component" value="Unassembled WGS sequence"/>
</dbReference>
<comment type="caution">
    <text evidence="15">The sequence shown here is derived from an EMBL/GenBank/DDBJ whole genome shotgun (WGS) entry which is preliminary data.</text>
</comment>
<evidence type="ECO:0000259" key="12">
    <source>
        <dbReference type="PROSITE" id="PS50089"/>
    </source>
</evidence>
<dbReference type="EC" id="2.3.2.31" evidence="3"/>
<dbReference type="Pfam" id="PF26200">
    <property type="entry name" value="Rcat_RNF216"/>
    <property type="match status" value="1"/>
</dbReference>
<dbReference type="InterPro" id="IPR006575">
    <property type="entry name" value="RWD_dom"/>
</dbReference>
<name>A0A167Z7J9_9EURO</name>
<evidence type="ECO:0000256" key="8">
    <source>
        <dbReference type="ARBA" id="ARBA00022786"/>
    </source>
</evidence>
<dbReference type="SUPFAM" id="SSF57850">
    <property type="entry name" value="RING/U-box"/>
    <property type="match status" value="2"/>
</dbReference>
<evidence type="ECO:0000313" key="15">
    <source>
        <dbReference type="EMBL" id="KZZ92279.1"/>
    </source>
</evidence>
<dbReference type="SMART" id="SM00591">
    <property type="entry name" value="RWD"/>
    <property type="match status" value="1"/>
</dbReference>
<dbReference type="SUPFAM" id="SSF54495">
    <property type="entry name" value="UBC-like"/>
    <property type="match status" value="1"/>
</dbReference>
<dbReference type="PROSITE" id="PS51873">
    <property type="entry name" value="TRIAD"/>
    <property type="match status" value="1"/>
</dbReference>
<dbReference type="InterPro" id="IPR002867">
    <property type="entry name" value="IBR_dom"/>
</dbReference>
<evidence type="ECO:0000256" key="6">
    <source>
        <dbReference type="ARBA" id="ARBA00022737"/>
    </source>
</evidence>
<dbReference type="VEuPathDB" id="FungiDB:AAP_02934"/>
<dbReference type="InterPro" id="IPR016135">
    <property type="entry name" value="UBQ-conjugating_enzyme/RWD"/>
</dbReference>
<evidence type="ECO:0000256" key="2">
    <source>
        <dbReference type="ARBA" id="ARBA00004906"/>
    </source>
</evidence>
<keyword evidence="9" id="KW-0862">Zinc</keyword>
<dbReference type="GO" id="GO:0016567">
    <property type="term" value="P:protein ubiquitination"/>
    <property type="evidence" value="ECO:0007669"/>
    <property type="project" value="InterPro"/>
</dbReference>
<dbReference type="InterPro" id="IPR001841">
    <property type="entry name" value="Znf_RING"/>
</dbReference>
<dbReference type="CDD" id="cd23134">
    <property type="entry name" value="RING-HC_ITT1-like"/>
    <property type="match status" value="1"/>
</dbReference>
<organism evidence="15 16">
    <name type="scientific">Ascosphaera apis ARSEF 7405</name>
    <dbReference type="NCBI Taxonomy" id="392613"/>
    <lineage>
        <taxon>Eukaryota</taxon>
        <taxon>Fungi</taxon>
        <taxon>Dikarya</taxon>
        <taxon>Ascomycota</taxon>
        <taxon>Pezizomycotina</taxon>
        <taxon>Eurotiomycetes</taxon>
        <taxon>Eurotiomycetidae</taxon>
        <taxon>Onygenales</taxon>
        <taxon>Ascosphaeraceae</taxon>
        <taxon>Ascosphaera</taxon>
    </lineage>
</organism>
<feature type="domain" description="RWD" evidence="13">
    <location>
        <begin position="17"/>
        <end position="151"/>
    </location>
</feature>
<keyword evidence="5" id="KW-0479">Metal-binding</keyword>
<dbReference type="GO" id="GO:0008270">
    <property type="term" value="F:zinc ion binding"/>
    <property type="evidence" value="ECO:0007669"/>
    <property type="project" value="UniProtKB-KW"/>
</dbReference>
<evidence type="ECO:0000256" key="5">
    <source>
        <dbReference type="ARBA" id="ARBA00022723"/>
    </source>
</evidence>
<evidence type="ECO:0000256" key="3">
    <source>
        <dbReference type="ARBA" id="ARBA00012251"/>
    </source>
</evidence>
<keyword evidence="7 11" id="KW-0863">Zinc-finger</keyword>
<accession>A0A167Z7J9</accession>
<dbReference type="OrthoDB" id="1431934at2759"/>
<comment type="similarity">
    <text evidence="10">Belongs to the RBR family. RNF14 subfamily.</text>
</comment>
<dbReference type="InterPro" id="IPR044066">
    <property type="entry name" value="TRIAD_supradom"/>
</dbReference>
<feature type="domain" description="RING-type" evidence="14">
    <location>
        <begin position="186"/>
        <end position="458"/>
    </location>
</feature>
<evidence type="ECO:0000256" key="1">
    <source>
        <dbReference type="ARBA" id="ARBA00001798"/>
    </source>
</evidence>
<comment type="catalytic activity">
    <reaction evidence="1">
        <text>[E2 ubiquitin-conjugating enzyme]-S-ubiquitinyl-L-cysteine + [acceptor protein]-L-lysine = [E2 ubiquitin-conjugating enzyme]-L-cysteine + [acceptor protein]-N(6)-ubiquitinyl-L-lysine.</text>
        <dbReference type="EC" id="2.3.2.31"/>
    </reaction>
</comment>
<dbReference type="CDD" id="cd23820">
    <property type="entry name" value="RWD_RNF14"/>
    <property type="match status" value="1"/>
</dbReference>
<gene>
    <name evidence="15" type="ORF">AAP_02934</name>
</gene>
<keyword evidence="6" id="KW-0677">Repeat</keyword>
<dbReference type="CDD" id="cd20354">
    <property type="entry name" value="Rcat_RBR_RNF14"/>
    <property type="match status" value="1"/>
</dbReference>
<dbReference type="Pfam" id="PF01485">
    <property type="entry name" value="IBR"/>
    <property type="match status" value="1"/>
</dbReference>
<keyword evidence="4" id="KW-0808">Transferase</keyword>
<evidence type="ECO:0000259" key="14">
    <source>
        <dbReference type="PROSITE" id="PS51873"/>
    </source>
</evidence>
<dbReference type="Gene3D" id="3.30.40.10">
    <property type="entry name" value="Zinc/RING finger domain, C3HC4 (zinc finger)"/>
    <property type="match status" value="1"/>
</dbReference>
<sequence>MSIETSENDALDDDRSIEVSSIQAIYPEITLEEASPTSFKLHLEIPVSPLEPQKVVFRRSSLDINDGGDTMPENYAMISHFPSLRLSIELPKGYPSSRPPTFHILDSQPAWLPVRRKEELVADGRRIWEECGRDMVLFAYIDYLQQESYQLFSLSSEDSPLAFPLDMQAFLLDYDSKEQRRKFEQETFNCEVCLEPKKGSVCHRLSRCSHVFCKACLQDFYTACITEGDIASVKCLSAGCAKELAKLQDNDPVKRQRDANLSPSELLQIPLGKDLVERYVSLKRKNKLETDKRTVYCPREWCQGAARSKHHPKVNDLISDCTYLFEKHDDEDTQFVPFDPKGPDDQLPPMSERVAVCEDCDYAFCIVCRKGWHGEAALCSPQREAELSAAEKANQEYIEKYTSPCPTCSSRAQKSMGCNHMICFKCGTHFCYLCSSWLDQQNPYKHFNDVRSSCHMRLWELEAGDIPVEDGENGPGVNTVPFEG</sequence>
<dbReference type="Pfam" id="PF05773">
    <property type="entry name" value="RWD"/>
    <property type="match status" value="1"/>
</dbReference>
<proteinExistence type="inferred from homology"/>
<evidence type="ECO:0000256" key="10">
    <source>
        <dbReference type="ARBA" id="ARBA00044508"/>
    </source>
</evidence>
<dbReference type="PROSITE" id="PS50089">
    <property type="entry name" value="ZF_RING_2"/>
    <property type="match status" value="1"/>
</dbReference>
<dbReference type="FunFam" id="3.30.40.10:FF:000416">
    <property type="entry name" value="RBR-type E3 ubiquitin transferase"/>
    <property type="match status" value="1"/>
</dbReference>
<evidence type="ECO:0000256" key="7">
    <source>
        <dbReference type="ARBA" id="ARBA00022771"/>
    </source>
</evidence>
<dbReference type="Gene3D" id="3.10.110.10">
    <property type="entry name" value="Ubiquitin Conjugating Enzyme"/>
    <property type="match status" value="1"/>
</dbReference>
<dbReference type="PROSITE" id="PS50908">
    <property type="entry name" value="RWD"/>
    <property type="match status" value="1"/>
</dbReference>
<dbReference type="PROSITE" id="PS00518">
    <property type="entry name" value="ZF_RING_1"/>
    <property type="match status" value="1"/>
</dbReference>
<dbReference type="GO" id="GO:0061630">
    <property type="term" value="F:ubiquitin protein ligase activity"/>
    <property type="evidence" value="ECO:0007669"/>
    <property type="project" value="UniProtKB-EC"/>
</dbReference>
<comment type="pathway">
    <text evidence="2">Protein modification; protein ubiquitination.</text>
</comment>
<reference evidence="15 16" key="1">
    <citation type="journal article" date="2016" name="Genome Biol. Evol.">
        <title>Divergent and convergent evolution of fungal pathogenicity.</title>
        <authorList>
            <person name="Shang Y."/>
            <person name="Xiao G."/>
            <person name="Zheng P."/>
            <person name="Cen K."/>
            <person name="Zhan S."/>
            <person name="Wang C."/>
        </authorList>
    </citation>
    <scope>NUCLEOTIDE SEQUENCE [LARGE SCALE GENOMIC DNA]</scope>
    <source>
        <strain evidence="15 16">ARSEF 7405</strain>
    </source>
</reference>
<evidence type="ECO:0000256" key="11">
    <source>
        <dbReference type="PROSITE-ProRule" id="PRU00175"/>
    </source>
</evidence>